<reference evidence="3" key="1">
    <citation type="submission" date="2018-09" db="EMBL/GenBank/DDBJ databases">
        <authorList>
            <person name="Kim I."/>
        </authorList>
    </citation>
    <scope>NUCLEOTIDE SEQUENCE [LARGE SCALE GENOMIC DNA]</scope>
    <source>
        <strain evidence="3">DD4a</strain>
    </source>
</reference>
<dbReference type="EMBL" id="QXTG01000003">
    <property type="protein sequence ID" value="RIX26566.1"/>
    <property type="molecule type" value="Genomic_DNA"/>
</dbReference>
<dbReference type="Proteomes" id="UP000265742">
    <property type="component" value="Unassembled WGS sequence"/>
</dbReference>
<accession>A0A3A1TS91</accession>
<evidence type="ECO:0000256" key="1">
    <source>
        <dbReference type="SAM" id="Phobius"/>
    </source>
</evidence>
<feature type="transmembrane region" description="Helical" evidence="1">
    <location>
        <begin position="35"/>
        <end position="53"/>
    </location>
</feature>
<feature type="transmembrane region" description="Helical" evidence="1">
    <location>
        <begin position="137"/>
        <end position="157"/>
    </location>
</feature>
<feature type="transmembrane region" description="Helical" evidence="1">
    <location>
        <begin position="60"/>
        <end position="79"/>
    </location>
</feature>
<organism evidence="2 3">
    <name type="scientific">Amnibacterium setariae</name>
    <dbReference type="NCBI Taxonomy" id="2306585"/>
    <lineage>
        <taxon>Bacteria</taxon>
        <taxon>Bacillati</taxon>
        <taxon>Actinomycetota</taxon>
        <taxon>Actinomycetes</taxon>
        <taxon>Micrococcales</taxon>
        <taxon>Microbacteriaceae</taxon>
        <taxon>Amnibacterium</taxon>
    </lineage>
</organism>
<feature type="transmembrane region" description="Helical" evidence="1">
    <location>
        <begin position="112"/>
        <end position="131"/>
    </location>
</feature>
<comment type="caution">
    <text evidence="2">The sequence shown here is derived from an EMBL/GenBank/DDBJ whole genome shotgun (WGS) entry which is preliminary data.</text>
</comment>
<keyword evidence="1" id="KW-0812">Transmembrane</keyword>
<evidence type="ECO:0000313" key="3">
    <source>
        <dbReference type="Proteomes" id="UP000265742"/>
    </source>
</evidence>
<evidence type="ECO:0000313" key="2">
    <source>
        <dbReference type="EMBL" id="RIX26566.1"/>
    </source>
</evidence>
<gene>
    <name evidence="2" type="ORF">D1781_16730</name>
</gene>
<proteinExistence type="predicted"/>
<protein>
    <submittedName>
        <fullName evidence="2">Uncharacterized protein</fullName>
    </submittedName>
</protein>
<sequence>MISVPRWFSGGIAVAVAVYTAAFAVITIAMGVAPMANLIALGLFGLAFGLAIARTGQASLPVTVVVGGSGLLLPLLGSTGLDPVRDSYSSGAWYISGVACLVVVLLWRRRAVAASALLAVLLLHTYVWGGFDALNGYGVFAAALIIVLMAAGGWAVVKTEQHLASFSDAQRETLEWQAAQDAYHHERQVRLATTARLASGMLQRIATATDGLTDEDRAECRVLEQTIRDEIRGRRLLNDAVREQVMAHRRRGAHVQVNDDGGIDDLDPAVVEPLLAQVAQALAGIASDRIIIRTAPRDSDKALTVVGMSSDPIATALGIDDDEEQVDLWLELDRPVVVR</sequence>
<feature type="transmembrane region" description="Helical" evidence="1">
    <location>
        <begin position="91"/>
        <end position="107"/>
    </location>
</feature>
<name>A0A3A1TS91_9MICO</name>
<dbReference type="RefSeq" id="WP_119483641.1">
    <property type="nucleotide sequence ID" value="NZ_QXTG01000003.1"/>
</dbReference>
<feature type="transmembrane region" description="Helical" evidence="1">
    <location>
        <begin position="7"/>
        <end position="29"/>
    </location>
</feature>
<keyword evidence="3" id="KW-1185">Reference proteome</keyword>
<dbReference type="OrthoDB" id="5082313at2"/>
<keyword evidence="1" id="KW-0472">Membrane</keyword>
<keyword evidence="1" id="KW-1133">Transmembrane helix</keyword>
<dbReference type="AlphaFoldDB" id="A0A3A1TS91"/>